<keyword evidence="2" id="KW-0813">Transport</keyword>
<feature type="transmembrane region" description="Helical" evidence="8">
    <location>
        <begin position="300"/>
        <end position="319"/>
    </location>
</feature>
<feature type="transmembrane region" description="Helical" evidence="8">
    <location>
        <begin position="123"/>
        <end position="142"/>
    </location>
</feature>
<dbReference type="Proteomes" id="UP000326554">
    <property type="component" value="Unassembled WGS sequence"/>
</dbReference>
<dbReference type="PANTHER" id="PTHR23535">
    <property type="entry name" value="SUGAR EFFLUX TRANSPORTER A-RELATED"/>
    <property type="match status" value="1"/>
</dbReference>
<name>A0A5J5GAV8_9RHOB</name>
<feature type="transmembrane region" description="Helical" evidence="8">
    <location>
        <begin position="95"/>
        <end position="117"/>
    </location>
</feature>
<dbReference type="SUPFAM" id="SSF103473">
    <property type="entry name" value="MFS general substrate transporter"/>
    <property type="match status" value="1"/>
</dbReference>
<evidence type="ECO:0000256" key="4">
    <source>
        <dbReference type="ARBA" id="ARBA00022597"/>
    </source>
</evidence>
<accession>A0A5J5GAV8</accession>
<evidence type="ECO:0000313" key="10">
    <source>
        <dbReference type="Proteomes" id="UP000326554"/>
    </source>
</evidence>
<feature type="transmembrane region" description="Helical" evidence="8">
    <location>
        <begin position="358"/>
        <end position="381"/>
    </location>
</feature>
<dbReference type="GO" id="GO:0022857">
    <property type="term" value="F:transmembrane transporter activity"/>
    <property type="evidence" value="ECO:0007669"/>
    <property type="project" value="InterPro"/>
</dbReference>
<feature type="transmembrane region" description="Helical" evidence="8">
    <location>
        <begin position="179"/>
        <end position="201"/>
    </location>
</feature>
<feature type="transmembrane region" description="Helical" evidence="8">
    <location>
        <begin position="325"/>
        <end position="346"/>
    </location>
</feature>
<evidence type="ECO:0000256" key="3">
    <source>
        <dbReference type="ARBA" id="ARBA00022475"/>
    </source>
</evidence>
<feature type="transmembrane region" description="Helical" evidence="8">
    <location>
        <begin position="64"/>
        <end position="83"/>
    </location>
</feature>
<proteinExistence type="predicted"/>
<comment type="caution">
    <text evidence="9">The sequence shown here is derived from an EMBL/GenBank/DDBJ whole genome shotgun (WGS) entry which is preliminary data.</text>
</comment>
<dbReference type="Gene3D" id="1.20.1250.20">
    <property type="entry name" value="MFS general substrate transporter like domains"/>
    <property type="match status" value="1"/>
</dbReference>
<evidence type="ECO:0000256" key="2">
    <source>
        <dbReference type="ARBA" id="ARBA00022448"/>
    </source>
</evidence>
<gene>
    <name evidence="9" type="ORF">F3S47_18255</name>
</gene>
<organism evidence="9 10">
    <name type="scientific">Histidinibacterium aquaticum</name>
    <dbReference type="NCBI Taxonomy" id="2613962"/>
    <lineage>
        <taxon>Bacteria</taxon>
        <taxon>Pseudomonadati</taxon>
        <taxon>Pseudomonadota</taxon>
        <taxon>Alphaproteobacteria</taxon>
        <taxon>Rhodobacterales</taxon>
        <taxon>Paracoccaceae</taxon>
        <taxon>Histidinibacterium</taxon>
    </lineage>
</organism>
<dbReference type="InterPro" id="IPR036259">
    <property type="entry name" value="MFS_trans_sf"/>
</dbReference>
<feature type="transmembrane region" description="Helical" evidence="8">
    <location>
        <begin position="387"/>
        <end position="406"/>
    </location>
</feature>
<evidence type="ECO:0000256" key="1">
    <source>
        <dbReference type="ARBA" id="ARBA00004651"/>
    </source>
</evidence>
<dbReference type="AlphaFoldDB" id="A0A5J5GAV8"/>
<protein>
    <submittedName>
        <fullName evidence="9">MFS transporter</fullName>
    </submittedName>
</protein>
<feature type="transmembrane region" description="Helical" evidence="8">
    <location>
        <begin position="271"/>
        <end position="293"/>
    </location>
</feature>
<evidence type="ECO:0000256" key="8">
    <source>
        <dbReference type="SAM" id="Phobius"/>
    </source>
</evidence>
<dbReference type="InterPro" id="IPR011701">
    <property type="entry name" value="MFS"/>
</dbReference>
<keyword evidence="10" id="KW-1185">Reference proteome</keyword>
<keyword evidence="4" id="KW-0762">Sugar transport</keyword>
<keyword evidence="6 8" id="KW-1133">Transmembrane helix</keyword>
<dbReference type="PANTHER" id="PTHR23535:SF2">
    <property type="entry name" value="SUGAR EFFLUX TRANSPORTER A-RELATED"/>
    <property type="match status" value="1"/>
</dbReference>
<sequence length="416" mass="42591">MPWVKLRAMPSGMLQPIRLILADPALRVAAGALVLFGSFAASIAPYQSLIAIRIFGFSDAAYSAVLVLAAVISVAGAVGIGVLTDRMAARKKAALLSALLGAAATAWILAVPGAWSFALVHGILLPIAGSLMGQIFALARLAAGRLTPDERDSVLAGIRALFALPFIVVLPLWSVAFEAGAGLLAIYIALAGLCLGMALLIRVAWPEDGEGGWEEVPSGLSLAESLREIASGGVLLRVTMTGAINAGVFLYLIVLGLMFDESVGRGLGDVAIFAGVVAGLEVPVMLSMGALLRRITRLQAILWGAALYAGFLFAFPLLVATPLVWLLTIPAAIGGGIVLSLPIAYVQDLMGTRAGAGGALLAVQKVAGDGIAAALFAGATLLGGYGLAAWAGGLSMILGAGALLWLDRRRDPLPAE</sequence>
<feature type="transmembrane region" description="Helical" evidence="8">
    <location>
        <begin position="154"/>
        <end position="173"/>
    </location>
</feature>
<keyword evidence="5 8" id="KW-0812">Transmembrane</keyword>
<reference evidence="9 10" key="1">
    <citation type="submission" date="2019-09" db="EMBL/GenBank/DDBJ databases">
        <authorList>
            <person name="Park J.-S."/>
            <person name="Choi H.-J."/>
        </authorList>
    </citation>
    <scope>NUCLEOTIDE SEQUENCE [LARGE SCALE GENOMIC DNA]</scope>
    <source>
        <strain evidence="9 10">176SS1-4</strain>
    </source>
</reference>
<dbReference type="GO" id="GO:0005886">
    <property type="term" value="C:plasma membrane"/>
    <property type="evidence" value="ECO:0007669"/>
    <property type="project" value="UniProtKB-SubCell"/>
</dbReference>
<keyword evidence="7 8" id="KW-0472">Membrane</keyword>
<feature type="transmembrane region" description="Helical" evidence="8">
    <location>
        <begin position="234"/>
        <end position="259"/>
    </location>
</feature>
<evidence type="ECO:0000256" key="5">
    <source>
        <dbReference type="ARBA" id="ARBA00022692"/>
    </source>
</evidence>
<dbReference type="EMBL" id="VYQE01000007">
    <property type="protein sequence ID" value="KAA9005246.1"/>
    <property type="molecule type" value="Genomic_DNA"/>
</dbReference>
<comment type="subcellular location">
    <subcellularLocation>
        <location evidence="1">Cell membrane</location>
        <topology evidence="1">Multi-pass membrane protein</topology>
    </subcellularLocation>
</comment>
<dbReference type="Pfam" id="PF07690">
    <property type="entry name" value="MFS_1"/>
    <property type="match status" value="1"/>
</dbReference>
<keyword evidence="3" id="KW-1003">Cell membrane</keyword>
<evidence type="ECO:0000256" key="6">
    <source>
        <dbReference type="ARBA" id="ARBA00022989"/>
    </source>
</evidence>
<evidence type="ECO:0000256" key="7">
    <source>
        <dbReference type="ARBA" id="ARBA00023136"/>
    </source>
</evidence>
<evidence type="ECO:0000313" key="9">
    <source>
        <dbReference type="EMBL" id="KAA9005246.1"/>
    </source>
</evidence>